<keyword evidence="2 10" id="KW-1003">Cell membrane</keyword>
<feature type="transmembrane region" description="Helical" evidence="10">
    <location>
        <begin position="52"/>
        <end position="71"/>
    </location>
</feature>
<dbReference type="InterPro" id="IPR050338">
    <property type="entry name" value="DisA"/>
</dbReference>
<accession>A0A2H0AZA9</accession>
<evidence type="ECO:0000256" key="9">
    <source>
        <dbReference type="ARBA" id="ARBA00023136"/>
    </source>
</evidence>
<evidence type="ECO:0000256" key="5">
    <source>
        <dbReference type="ARBA" id="ARBA00022695"/>
    </source>
</evidence>
<dbReference type="InterPro" id="IPR045585">
    <property type="entry name" value="CdaA_N"/>
</dbReference>
<dbReference type="EMBL" id="PCSO01000115">
    <property type="protein sequence ID" value="PIP50691.1"/>
    <property type="molecule type" value="Genomic_DNA"/>
</dbReference>
<evidence type="ECO:0000256" key="10">
    <source>
        <dbReference type="HAMAP-Rule" id="MF_01499"/>
    </source>
</evidence>
<dbReference type="Gene3D" id="3.40.1700.10">
    <property type="entry name" value="DNA integrity scanning protein, DisA, N-terminal domain"/>
    <property type="match status" value="1"/>
</dbReference>
<comment type="subunit">
    <text evidence="10">Probably a homodimer.</text>
</comment>
<evidence type="ECO:0000313" key="13">
    <source>
        <dbReference type="Proteomes" id="UP000230671"/>
    </source>
</evidence>
<feature type="transmembrane region" description="Helical" evidence="10">
    <location>
        <begin position="77"/>
        <end position="94"/>
    </location>
</feature>
<dbReference type="GO" id="GO:0005524">
    <property type="term" value="F:ATP binding"/>
    <property type="evidence" value="ECO:0007669"/>
    <property type="project" value="UniProtKB-UniRule"/>
</dbReference>
<dbReference type="AlphaFoldDB" id="A0A2H0AZA9"/>
<name>A0A2H0AZA9_9BACT</name>
<dbReference type="NCBIfam" id="TIGR00159">
    <property type="entry name" value="diadenylate cyclase CdaA"/>
    <property type="match status" value="1"/>
</dbReference>
<dbReference type="HAMAP" id="MF_01499">
    <property type="entry name" value="DacA"/>
    <property type="match status" value="1"/>
</dbReference>
<keyword evidence="9 10" id="KW-0472">Membrane</keyword>
<dbReference type="InterPro" id="IPR003390">
    <property type="entry name" value="DNA_integrity_scan_DisA_N"/>
</dbReference>
<feature type="transmembrane region" description="Helical" evidence="10">
    <location>
        <begin position="23"/>
        <end position="45"/>
    </location>
</feature>
<sequence>MTSRVLGTVDRANYFFSSLKLNFGFTVFFDVLIVAIIFYWIYLFLRETRAIRILYGFIILILAMFIARIFNLILLNFILKYLTTALVVAIPIVFQPELRRALEKLGRPRFWTEISLSHDELAKIVDEIHDACKVFSSQRVGALIVIQRRSGLREYIDSGVELEAKVTAVILSSIFFPKSPLHDGAVIIVGGEIVSASSILPVAEVEPGRNLGTRHRAAIGISQVSDAVAIAVSEETGSISIAVGGDLERRITGERLKSRLQRLLRTNIKEESSLFAWFKRRKKREEEKP</sequence>
<organism evidence="12 13">
    <name type="scientific">Candidatus Berkelbacteria bacterium CG23_combo_of_CG06-09_8_20_14_all_41_73</name>
    <dbReference type="NCBI Taxonomy" id="1974519"/>
    <lineage>
        <taxon>Bacteria</taxon>
        <taxon>Candidatus Berkelbacteria</taxon>
    </lineage>
</organism>
<dbReference type="InterPro" id="IPR014046">
    <property type="entry name" value="C-di-AMP_synthase"/>
</dbReference>
<evidence type="ECO:0000256" key="1">
    <source>
        <dbReference type="ARBA" id="ARBA00000877"/>
    </source>
</evidence>
<dbReference type="PIRSF" id="PIRSF004793">
    <property type="entry name" value="UCP004793"/>
    <property type="match status" value="1"/>
</dbReference>
<dbReference type="SUPFAM" id="SSF143597">
    <property type="entry name" value="YojJ-like"/>
    <property type="match status" value="1"/>
</dbReference>
<keyword evidence="4 10" id="KW-0812">Transmembrane</keyword>
<evidence type="ECO:0000256" key="6">
    <source>
        <dbReference type="ARBA" id="ARBA00022741"/>
    </source>
</evidence>
<reference evidence="12 13" key="1">
    <citation type="submission" date="2017-09" db="EMBL/GenBank/DDBJ databases">
        <title>Depth-based differentiation of microbial function through sediment-hosted aquifers and enrichment of novel symbionts in the deep terrestrial subsurface.</title>
        <authorList>
            <person name="Probst A.J."/>
            <person name="Ladd B."/>
            <person name="Jarett J.K."/>
            <person name="Geller-Mcgrath D.E."/>
            <person name="Sieber C.M."/>
            <person name="Emerson J.B."/>
            <person name="Anantharaman K."/>
            <person name="Thomas B.C."/>
            <person name="Malmstrom R."/>
            <person name="Stieglmeier M."/>
            <person name="Klingl A."/>
            <person name="Woyke T."/>
            <person name="Ryan C.M."/>
            <person name="Banfield J.F."/>
        </authorList>
    </citation>
    <scope>NUCLEOTIDE SEQUENCE [LARGE SCALE GENOMIC DNA]</scope>
    <source>
        <strain evidence="12">CG23_combo_of_CG06-09_8_20_14_all_41_73</strain>
    </source>
</reference>
<comment type="caution">
    <text evidence="12">The sequence shown here is derived from an EMBL/GenBank/DDBJ whole genome shotgun (WGS) entry which is preliminary data.</text>
</comment>
<dbReference type="GO" id="GO:0106408">
    <property type="term" value="F:diadenylate cyclase activity"/>
    <property type="evidence" value="ECO:0007669"/>
    <property type="project" value="UniProtKB-EC"/>
</dbReference>
<comment type="function">
    <text evidence="10">Catalyzes the condensation of 2 ATP molecules into cyclic di-AMP (c-di-AMP), a second messenger used to regulate differing processes in different bacteria.</text>
</comment>
<dbReference type="PANTHER" id="PTHR34185:SF1">
    <property type="entry name" value="DIADENYLATE CYCLASE"/>
    <property type="match status" value="1"/>
</dbReference>
<keyword evidence="5 10" id="KW-0548">Nucleotidyltransferase</keyword>
<comment type="catalytic activity">
    <reaction evidence="1 10">
        <text>2 ATP = 3',3'-c-di-AMP + 2 diphosphate</text>
        <dbReference type="Rhea" id="RHEA:35655"/>
        <dbReference type="ChEBI" id="CHEBI:30616"/>
        <dbReference type="ChEBI" id="CHEBI:33019"/>
        <dbReference type="ChEBI" id="CHEBI:71500"/>
        <dbReference type="EC" id="2.7.7.85"/>
    </reaction>
</comment>
<keyword evidence="3 10" id="KW-0808">Transferase</keyword>
<evidence type="ECO:0000259" key="11">
    <source>
        <dbReference type="PROSITE" id="PS51794"/>
    </source>
</evidence>
<dbReference type="EC" id="2.7.7.85" evidence="10"/>
<dbReference type="Pfam" id="PF02457">
    <property type="entry name" value="DAC"/>
    <property type="match status" value="1"/>
</dbReference>
<evidence type="ECO:0000313" key="12">
    <source>
        <dbReference type="EMBL" id="PIP50691.1"/>
    </source>
</evidence>
<gene>
    <name evidence="10" type="primary">dacA</name>
    <name evidence="12" type="ORF">COX11_02790</name>
</gene>
<dbReference type="InterPro" id="IPR034701">
    <property type="entry name" value="CdaA"/>
</dbReference>
<proteinExistence type="inferred from homology"/>
<dbReference type="PROSITE" id="PS51794">
    <property type="entry name" value="DAC"/>
    <property type="match status" value="1"/>
</dbReference>
<comment type="similarity">
    <text evidence="10">Belongs to the adenylate cyclase family. DacA/CdaA subfamily.</text>
</comment>
<dbReference type="PANTHER" id="PTHR34185">
    <property type="entry name" value="DIADENYLATE CYCLASE"/>
    <property type="match status" value="1"/>
</dbReference>
<keyword evidence="8 10" id="KW-1133">Transmembrane helix</keyword>
<evidence type="ECO:0000256" key="7">
    <source>
        <dbReference type="ARBA" id="ARBA00022840"/>
    </source>
</evidence>
<dbReference type="Proteomes" id="UP000230671">
    <property type="component" value="Unassembled WGS sequence"/>
</dbReference>
<evidence type="ECO:0000256" key="8">
    <source>
        <dbReference type="ARBA" id="ARBA00022989"/>
    </source>
</evidence>
<evidence type="ECO:0000256" key="4">
    <source>
        <dbReference type="ARBA" id="ARBA00022692"/>
    </source>
</evidence>
<dbReference type="Pfam" id="PF19293">
    <property type="entry name" value="CdaA_N"/>
    <property type="match status" value="1"/>
</dbReference>
<keyword evidence="7 10" id="KW-0067">ATP-binding</keyword>
<dbReference type="GO" id="GO:0004016">
    <property type="term" value="F:adenylate cyclase activity"/>
    <property type="evidence" value="ECO:0007669"/>
    <property type="project" value="UniProtKB-UniRule"/>
</dbReference>
<evidence type="ECO:0000256" key="3">
    <source>
        <dbReference type="ARBA" id="ARBA00022679"/>
    </source>
</evidence>
<feature type="domain" description="DAC" evidence="11">
    <location>
        <begin position="95"/>
        <end position="253"/>
    </location>
</feature>
<dbReference type="FunFam" id="3.40.1700.10:FF:000002">
    <property type="entry name" value="Diadenylate cyclase"/>
    <property type="match status" value="1"/>
</dbReference>
<dbReference type="GO" id="GO:0006171">
    <property type="term" value="P:cAMP biosynthetic process"/>
    <property type="evidence" value="ECO:0007669"/>
    <property type="project" value="InterPro"/>
</dbReference>
<comment type="caution">
    <text evidence="10">Lacks conserved residue(s) required for the propagation of feature annotation.</text>
</comment>
<evidence type="ECO:0000256" key="2">
    <source>
        <dbReference type="ARBA" id="ARBA00022475"/>
    </source>
</evidence>
<dbReference type="InterPro" id="IPR036888">
    <property type="entry name" value="DNA_integrity_DisA_N_sf"/>
</dbReference>
<keyword evidence="6 10" id="KW-0547">Nucleotide-binding</keyword>
<protein>
    <recommendedName>
        <fullName evidence="10">Diadenylate cyclase</fullName>
        <shortName evidence="10">DAC</shortName>
        <ecNumber evidence="10">2.7.7.85</ecNumber>
    </recommendedName>
    <alternativeName>
        <fullName evidence="10">Cyclic-di-AMP synthase</fullName>
        <shortName evidence="10">c-di-AMP synthase</shortName>
    </alternativeName>
</protein>